<evidence type="ECO:0000313" key="1">
    <source>
        <dbReference type="EMBL" id="SPC89705.1"/>
    </source>
</evidence>
<proteinExistence type="predicted"/>
<protein>
    <submittedName>
        <fullName evidence="1">Uncharacterized protein</fullName>
    </submittedName>
</protein>
<accession>A0A2N9FRD7</accession>
<name>A0A2N9FRD7_FAGSY</name>
<gene>
    <name evidence="1" type="ORF">FSB_LOCUS17587</name>
</gene>
<dbReference type="AlphaFoldDB" id="A0A2N9FRD7"/>
<sequence>MGLGLDFSAGGHGFGFGFFCRFCGGWGGEGAGGGGWGGEEAGGCGFVVAGVAKDLVTAVGVGGCWGTWLLPWVRWVLGELVSAMDVDLEVGFKDLEVAGFGLRVFWFQKLEVGTRGGWRDLEVGLKDLEVNLVGSDLRLRIFAKSFESLLGFHHPLRLCL</sequence>
<reference evidence="1" key="1">
    <citation type="submission" date="2018-02" db="EMBL/GenBank/DDBJ databases">
        <authorList>
            <person name="Cohen D.B."/>
            <person name="Kent A.D."/>
        </authorList>
    </citation>
    <scope>NUCLEOTIDE SEQUENCE</scope>
</reference>
<dbReference type="EMBL" id="OIVN01001090">
    <property type="protein sequence ID" value="SPC89705.1"/>
    <property type="molecule type" value="Genomic_DNA"/>
</dbReference>
<organism evidence="1">
    <name type="scientific">Fagus sylvatica</name>
    <name type="common">Beechnut</name>
    <dbReference type="NCBI Taxonomy" id="28930"/>
    <lineage>
        <taxon>Eukaryota</taxon>
        <taxon>Viridiplantae</taxon>
        <taxon>Streptophyta</taxon>
        <taxon>Embryophyta</taxon>
        <taxon>Tracheophyta</taxon>
        <taxon>Spermatophyta</taxon>
        <taxon>Magnoliopsida</taxon>
        <taxon>eudicotyledons</taxon>
        <taxon>Gunneridae</taxon>
        <taxon>Pentapetalae</taxon>
        <taxon>rosids</taxon>
        <taxon>fabids</taxon>
        <taxon>Fagales</taxon>
        <taxon>Fagaceae</taxon>
        <taxon>Fagus</taxon>
    </lineage>
</organism>